<name>A0ABS3E0R4_9BACI</name>
<keyword evidence="6 11" id="KW-0472">Membrane</keyword>
<comment type="subcellular location">
    <subcellularLocation>
        <location evidence="1">Cell membrane</location>
    </subcellularLocation>
</comment>
<sequence>MLFWIYVLTAVVWFVLLVDFKAGIRKIPSLSSAGLSHSEPVADISIIIAAKDEETAITQTLDSLVQQTLPPNEIIVINDRSTDKTGTWIDEAAARHPQIIPVHVTDLPEGWLGKNHALHLGASKAGGDYLVFTDADIHFHEDTLRYAVKLMEKHQLDYVTAAPDLKAGSFLLKGLISFFLFGFSYLKRPWTANDPESNQGMGIGAFQFIRAEAYQHIGGHEKMKMRADDDLALGQRMKAARYSQMFVSATQHLSVEWYPDLPSALKGFEKNAFAGLNYSFLLSISALFGVFLSQVLPFFLLFHPDSSLQMISFINVLLLFYLYILSTRAFTTYPLWLASALPLSAVLFLYMLARALILTWFRGGIEWRGSRYSLRELKQNFRDTKEESE</sequence>
<keyword evidence="5" id="KW-0125">Carotenoid biosynthesis</keyword>
<accession>A0ABS3E0R4</accession>
<dbReference type="PANTHER" id="PTHR43646">
    <property type="entry name" value="GLYCOSYLTRANSFERASE"/>
    <property type="match status" value="1"/>
</dbReference>
<evidence type="ECO:0000259" key="12">
    <source>
        <dbReference type="Pfam" id="PF00535"/>
    </source>
</evidence>
<evidence type="ECO:0000256" key="7">
    <source>
        <dbReference type="ARBA" id="ARBA00037281"/>
    </source>
</evidence>
<keyword evidence="4" id="KW-0808">Transferase</keyword>
<dbReference type="Gene3D" id="3.90.550.10">
    <property type="entry name" value="Spore Coat Polysaccharide Biosynthesis Protein SpsA, Chain A"/>
    <property type="match status" value="1"/>
</dbReference>
<evidence type="ECO:0000256" key="6">
    <source>
        <dbReference type="ARBA" id="ARBA00023136"/>
    </source>
</evidence>
<feature type="transmembrane region" description="Helical" evidence="11">
    <location>
        <begin position="278"/>
        <end position="301"/>
    </location>
</feature>
<proteinExistence type="inferred from homology"/>
<evidence type="ECO:0000256" key="4">
    <source>
        <dbReference type="ARBA" id="ARBA00022679"/>
    </source>
</evidence>
<keyword evidence="2" id="KW-1003">Cell membrane</keyword>
<keyword evidence="11" id="KW-0812">Transmembrane</keyword>
<comment type="similarity">
    <text evidence="9">Belongs to the glycosyltransferase 2 family. CrtQ subfamily.</text>
</comment>
<evidence type="ECO:0000256" key="1">
    <source>
        <dbReference type="ARBA" id="ARBA00004236"/>
    </source>
</evidence>
<keyword evidence="11" id="KW-1133">Transmembrane helix</keyword>
<dbReference type="InterPro" id="IPR029044">
    <property type="entry name" value="Nucleotide-diphossugar_trans"/>
</dbReference>
<evidence type="ECO:0000256" key="11">
    <source>
        <dbReference type="SAM" id="Phobius"/>
    </source>
</evidence>
<protein>
    <recommendedName>
        <fullName evidence="10">4,4'-diaponeurosporenoate glycosyltransferase</fullName>
    </recommendedName>
</protein>
<keyword evidence="3" id="KW-0328">Glycosyltransferase</keyword>
<dbReference type="Proteomes" id="UP000663970">
    <property type="component" value="Unassembled WGS sequence"/>
</dbReference>
<reference evidence="13 14" key="1">
    <citation type="submission" date="2020-12" db="EMBL/GenBank/DDBJ databases">
        <title>Oil enriched cultivation method for isolating marine PHA-producing bacteria.</title>
        <authorList>
            <person name="Zheng W."/>
            <person name="Yu S."/>
            <person name="Huang Y."/>
        </authorList>
    </citation>
    <scope>NUCLEOTIDE SEQUENCE [LARGE SCALE GENOMIC DNA]</scope>
    <source>
        <strain evidence="13 14">SY-2-6</strain>
    </source>
</reference>
<evidence type="ECO:0000256" key="9">
    <source>
        <dbReference type="ARBA" id="ARBA00038120"/>
    </source>
</evidence>
<evidence type="ECO:0000256" key="5">
    <source>
        <dbReference type="ARBA" id="ARBA00022746"/>
    </source>
</evidence>
<evidence type="ECO:0000313" key="14">
    <source>
        <dbReference type="Proteomes" id="UP000663970"/>
    </source>
</evidence>
<feature type="transmembrane region" description="Helical" evidence="11">
    <location>
        <begin position="170"/>
        <end position="186"/>
    </location>
</feature>
<evidence type="ECO:0000256" key="8">
    <source>
        <dbReference type="ARBA" id="ARBA00037904"/>
    </source>
</evidence>
<dbReference type="CDD" id="cd06423">
    <property type="entry name" value="CESA_like"/>
    <property type="match status" value="1"/>
</dbReference>
<feature type="transmembrane region" description="Helical" evidence="11">
    <location>
        <begin position="313"/>
        <end position="330"/>
    </location>
</feature>
<dbReference type="SUPFAM" id="SSF53448">
    <property type="entry name" value="Nucleotide-diphospho-sugar transferases"/>
    <property type="match status" value="1"/>
</dbReference>
<feature type="transmembrane region" description="Helical" evidence="11">
    <location>
        <begin position="336"/>
        <end position="361"/>
    </location>
</feature>
<feature type="transmembrane region" description="Helical" evidence="11">
    <location>
        <begin position="6"/>
        <end position="24"/>
    </location>
</feature>
<dbReference type="InterPro" id="IPR001173">
    <property type="entry name" value="Glyco_trans_2-like"/>
</dbReference>
<dbReference type="RefSeq" id="WP_206935961.1">
    <property type="nucleotide sequence ID" value="NZ_JAEKJY010000007.1"/>
</dbReference>
<evidence type="ECO:0000256" key="3">
    <source>
        <dbReference type="ARBA" id="ARBA00022676"/>
    </source>
</evidence>
<dbReference type="Pfam" id="PF00535">
    <property type="entry name" value="Glycos_transf_2"/>
    <property type="match status" value="1"/>
</dbReference>
<gene>
    <name evidence="13" type="ORF">JF544_18260</name>
</gene>
<dbReference type="PANTHER" id="PTHR43646:SF2">
    <property type="entry name" value="GLYCOSYLTRANSFERASE 2-LIKE DOMAIN-CONTAINING PROTEIN"/>
    <property type="match status" value="1"/>
</dbReference>
<comment type="function">
    <text evidence="7">Catalyzes the glycosylation of 4,4'-diaponeurosporenoate, i.e. the esterification of glucose at the C1'' position with the carboxyl group of 4,4'-diaponeurosporenic acid, to form glycosyl-4,4'-diaponeurosporenoate. This is a step in the biosynthesis of staphyloxanthin, an orange pigment present in most staphylococci strains.</text>
</comment>
<evidence type="ECO:0000256" key="10">
    <source>
        <dbReference type="ARBA" id="ARBA00040345"/>
    </source>
</evidence>
<evidence type="ECO:0000313" key="13">
    <source>
        <dbReference type="EMBL" id="MBN8237193.1"/>
    </source>
</evidence>
<evidence type="ECO:0000256" key="2">
    <source>
        <dbReference type="ARBA" id="ARBA00022475"/>
    </source>
</evidence>
<dbReference type="EMBL" id="JAEKJY010000007">
    <property type="protein sequence ID" value="MBN8237193.1"/>
    <property type="molecule type" value="Genomic_DNA"/>
</dbReference>
<keyword evidence="14" id="KW-1185">Reference proteome</keyword>
<comment type="pathway">
    <text evidence="8">Carotenoid biosynthesis; staphyloxanthin biosynthesis; staphyloxanthin from farnesyl diphosphate: step 4/5.</text>
</comment>
<organism evidence="13 14">
    <name type="scientific">Halobacillus kuroshimensis</name>
    <dbReference type="NCBI Taxonomy" id="302481"/>
    <lineage>
        <taxon>Bacteria</taxon>
        <taxon>Bacillati</taxon>
        <taxon>Bacillota</taxon>
        <taxon>Bacilli</taxon>
        <taxon>Bacillales</taxon>
        <taxon>Bacillaceae</taxon>
        <taxon>Halobacillus</taxon>
    </lineage>
</organism>
<comment type="caution">
    <text evidence="13">The sequence shown here is derived from an EMBL/GenBank/DDBJ whole genome shotgun (WGS) entry which is preliminary data.</text>
</comment>
<feature type="domain" description="Glycosyltransferase 2-like" evidence="12">
    <location>
        <begin position="45"/>
        <end position="217"/>
    </location>
</feature>